<protein>
    <submittedName>
        <fullName evidence="2">Uncharacterized protein</fullName>
    </submittedName>
</protein>
<reference evidence="2 3" key="1">
    <citation type="journal article" date="2016" name="Mol. Biol. Evol.">
        <title>Comparative Genomics of Early-Diverging Mushroom-Forming Fungi Provides Insights into the Origins of Lignocellulose Decay Capabilities.</title>
        <authorList>
            <person name="Nagy L.G."/>
            <person name="Riley R."/>
            <person name="Tritt A."/>
            <person name="Adam C."/>
            <person name="Daum C."/>
            <person name="Floudas D."/>
            <person name="Sun H."/>
            <person name="Yadav J.S."/>
            <person name="Pangilinan J."/>
            <person name="Larsson K.H."/>
            <person name="Matsuura K."/>
            <person name="Barry K."/>
            <person name="Labutti K."/>
            <person name="Kuo R."/>
            <person name="Ohm R.A."/>
            <person name="Bhattacharya S.S."/>
            <person name="Shirouzu T."/>
            <person name="Yoshinaga Y."/>
            <person name="Martin F.M."/>
            <person name="Grigoriev I.V."/>
            <person name="Hibbett D.S."/>
        </authorList>
    </citation>
    <scope>NUCLEOTIDE SEQUENCE [LARGE SCALE GENOMIC DNA]</scope>
    <source>
        <strain evidence="2 3">CBS 109695</strain>
    </source>
</reference>
<accession>A0A165XG04</accession>
<keyword evidence="3" id="KW-1185">Reference proteome</keyword>
<dbReference type="AlphaFoldDB" id="A0A165XG04"/>
<sequence>MPMATRITNASSHPGLVGESKPARRSSAEVTQDRLDKAAKKEAKKAAMVELQASKAQRLETVTERASGEDAAYTTPVAAKKRKGALQRTESIADLEAVFARENAEMDYDSMGPPSVPPARQQRKVSSANAASTIMSEAAPTKPTKRNSKVPPSQPKVTTAGSTGRGSATAVKPPLTGDAGDIAPSELKAATKPKEALAFDSSGKPIGHRVRPPAKVLAMPGNGTSHDDATSSRRQRVEEAAAEDSATENSDDPVQAPAEDSVTEDESVVEVKTNSGSETEDSVQPPPKKKAKTAPNANAKGKAKQRSTDPKRQRGEIPQESSDIEVTDIISKPAKRLIKRPEVPAEQRSNQKDKIGSAQGGGYV</sequence>
<feature type="region of interest" description="Disordered" evidence="1">
    <location>
        <begin position="108"/>
        <end position="364"/>
    </location>
</feature>
<evidence type="ECO:0000313" key="3">
    <source>
        <dbReference type="Proteomes" id="UP000076532"/>
    </source>
</evidence>
<feature type="compositionally biased region" description="Basic and acidic residues" evidence="1">
    <location>
        <begin position="31"/>
        <end position="45"/>
    </location>
</feature>
<feature type="compositionally biased region" description="Basic and acidic residues" evidence="1">
    <location>
        <begin position="225"/>
        <end position="239"/>
    </location>
</feature>
<evidence type="ECO:0000256" key="1">
    <source>
        <dbReference type="SAM" id="MobiDB-lite"/>
    </source>
</evidence>
<feature type="compositionally biased region" description="Polar residues" evidence="1">
    <location>
        <begin position="124"/>
        <end position="135"/>
    </location>
</feature>
<feature type="region of interest" description="Disordered" evidence="1">
    <location>
        <begin position="1"/>
        <end position="45"/>
    </location>
</feature>
<gene>
    <name evidence="2" type="ORF">FIBSPDRAFT_964751</name>
</gene>
<name>A0A165XG04_9AGAM</name>
<feature type="compositionally biased region" description="Polar residues" evidence="1">
    <location>
        <begin position="1"/>
        <end position="12"/>
    </location>
</feature>
<feature type="compositionally biased region" description="Basic and acidic residues" evidence="1">
    <location>
        <begin position="339"/>
        <end position="355"/>
    </location>
</feature>
<feature type="compositionally biased region" description="Basic and acidic residues" evidence="1">
    <location>
        <begin position="306"/>
        <end position="317"/>
    </location>
</feature>
<organism evidence="2 3">
    <name type="scientific">Athelia psychrophila</name>
    <dbReference type="NCBI Taxonomy" id="1759441"/>
    <lineage>
        <taxon>Eukaryota</taxon>
        <taxon>Fungi</taxon>
        <taxon>Dikarya</taxon>
        <taxon>Basidiomycota</taxon>
        <taxon>Agaricomycotina</taxon>
        <taxon>Agaricomycetes</taxon>
        <taxon>Agaricomycetidae</taxon>
        <taxon>Atheliales</taxon>
        <taxon>Atheliaceae</taxon>
        <taxon>Athelia</taxon>
    </lineage>
</organism>
<proteinExistence type="predicted"/>
<dbReference type="EMBL" id="KV417720">
    <property type="protein sequence ID" value="KZP08509.1"/>
    <property type="molecule type" value="Genomic_DNA"/>
</dbReference>
<feature type="compositionally biased region" description="Low complexity" evidence="1">
    <location>
        <begin position="158"/>
        <end position="170"/>
    </location>
</feature>
<evidence type="ECO:0000313" key="2">
    <source>
        <dbReference type="EMBL" id="KZP08509.1"/>
    </source>
</evidence>
<feature type="compositionally biased region" description="Acidic residues" evidence="1">
    <location>
        <begin position="240"/>
        <end position="251"/>
    </location>
</feature>
<dbReference type="Proteomes" id="UP000076532">
    <property type="component" value="Unassembled WGS sequence"/>
</dbReference>